<keyword evidence="1" id="KW-0175">Coiled coil</keyword>
<proteinExistence type="predicted"/>
<sequence length="440" mass="43802">MRFRKLAGTTAGALVLGALSVPMTMSAAQAADPQSVSFNCTFGQNGFVYTSTVDLTAKAVAGGTVAVTAAMQDMPNAAPSFVNLPNQDITATLGTDLGDLKGSRTGDFKGGTPIVIPALSGSVTASGSTLSLKVEDFALAVGASTNIPCTPTAPVTLTVPITPLPSKALSFTCSTFGTSYAYNTDLALTAQAKADGKIAVAASMDDMPNTAPAAIALPNQKFDATLVTDLGTLAGTRTGDFKGGVALPIPALAASMAGTGSTMTVAVKSFKLNVPDANVAIDCTLPADKSFTVNITPMSKACADAVAALPGAQSSHSTAVNAAAAEAGKIAPANAAVAAATKALKKADSSVKKANKAVKKANKAVKKAKGKAKKAKAKKNVTKKKKAVTKAKKAQKKAKAKVAAAKAQLAAAQNSSAAANNNAASAAAAVTALQNTIKNC</sequence>
<evidence type="ECO:0000256" key="2">
    <source>
        <dbReference type="SAM" id="SignalP"/>
    </source>
</evidence>
<reference evidence="3 4" key="1">
    <citation type="submission" date="2022-08" db="EMBL/GenBank/DDBJ databases">
        <title>novel species in genus Aeromicrobium.</title>
        <authorList>
            <person name="Ye L."/>
        </authorList>
    </citation>
    <scope>NUCLEOTIDE SEQUENCE [LARGE SCALE GENOMIC DNA]</scope>
    <source>
        <strain evidence="4">zg-Y1379</strain>
    </source>
</reference>
<dbReference type="EMBL" id="CP102173">
    <property type="protein sequence ID" value="UUP12626.1"/>
    <property type="molecule type" value="Genomic_DNA"/>
</dbReference>
<accession>A0ABY5MA15</accession>
<gene>
    <name evidence="3" type="ORF">NQV15_12255</name>
</gene>
<evidence type="ECO:0000313" key="4">
    <source>
        <dbReference type="Proteomes" id="UP001316184"/>
    </source>
</evidence>
<keyword evidence="2" id="KW-0732">Signal</keyword>
<feature type="signal peptide" evidence="2">
    <location>
        <begin position="1"/>
        <end position="30"/>
    </location>
</feature>
<evidence type="ECO:0000313" key="3">
    <source>
        <dbReference type="EMBL" id="UUP12626.1"/>
    </source>
</evidence>
<dbReference type="Proteomes" id="UP001316184">
    <property type="component" value="Chromosome"/>
</dbReference>
<feature type="chain" id="PRO_5046565126" evidence="2">
    <location>
        <begin position="31"/>
        <end position="440"/>
    </location>
</feature>
<feature type="coiled-coil region" evidence="1">
    <location>
        <begin position="344"/>
        <end position="422"/>
    </location>
</feature>
<name>A0ABY5MA15_9ACTN</name>
<dbReference type="RefSeq" id="WP_232400161.1">
    <property type="nucleotide sequence ID" value="NZ_CP102173.1"/>
</dbReference>
<protein>
    <submittedName>
        <fullName evidence="3">Uncharacterized protein</fullName>
    </submittedName>
</protein>
<evidence type="ECO:0000256" key="1">
    <source>
        <dbReference type="SAM" id="Coils"/>
    </source>
</evidence>
<keyword evidence="4" id="KW-1185">Reference proteome</keyword>
<organism evidence="3 4">
    <name type="scientific">Aeromicrobium wangtongii</name>
    <dbReference type="NCBI Taxonomy" id="2969247"/>
    <lineage>
        <taxon>Bacteria</taxon>
        <taxon>Bacillati</taxon>
        <taxon>Actinomycetota</taxon>
        <taxon>Actinomycetes</taxon>
        <taxon>Propionibacteriales</taxon>
        <taxon>Nocardioidaceae</taxon>
        <taxon>Aeromicrobium</taxon>
    </lineage>
</organism>